<dbReference type="GO" id="GO:0004888">
    <property type="term" value="F:transmembrane signaling receptor activity"/>
    <property type="evidence" value="ECO:0007669"/>
    <property type="project" value="TreeGrafter"/>
</dbReference>
<dbReference type="GO" id="GO:0005886">
    <property type="term" value="C:plasma membrane"/>
    <property type="evidence" value="ECO:0007669"/>
    <property type="project" value="UniProtKB-SubCell"/>
</dbReference>
<evidence type="ECO:0000256" key="8">
    <source>
        <dbReference type="ARBA" id="ARBA00023136"/>
    </source>
</evidence>
<evidence type="ECO:0000256" key="7">
    <source>
        <dbReference type="ARBA" id="ARBA00022989"/>
    </source>
</evidence>
<dbReference type="Proteomes" id="UP000293850">
    <property type="component" value="Chromosome"/>
</dbReference>
<dbReference type="GO" id="GO:0052131">
    <property type="term" value="P:positive aerotaxis"/>
    <property type="evidence" value="ECO:0007669"/>
    <property type="project" value="UniProtKB-ARBA"/>
</dbReference>
<organism evidence="14 15">
    <name type="scientific">Citrobacter arsenatis</name>
    <dbReference type="NCBI Taxonomy" id="2546350"/>
    <lineage>
        <taxon>Bacteria</taxon>
        <taxon>Pseudomonadati</taxon>
        <taxon>Pseudomonadota</taxon>
        <taxon>Gammaproteobacteria</taxon>
        <taxon>Enterobacterales</taxon>
        <taxon>Enterobacteriaceae</taxon>
        <taxon>Citrobacter</taxon>
    </lineage>
</organism>
<dbReference type="CDD" id="cd00130">
    <property type="entry name" value="PAS"/>
    <property type="match status" value="1"/>
</dbReference>
<evidence type="ECO:0000256" key="10">
    <source>
        <dbReference type="ARBA" id="ARBA00029447"/>
    </source>
</evidence>
<dbReference type="Pfam" id="PF00015">
    <property type="entry name" value="MCPsignal"/>
    <property type="match status" value="1"/>
</dbReference>
<keyword evidence="5" id="KW-0997">Cell inner membrane</keyword>
<dbReference type="InterPro" id="IPR035965">
    <property type="entry name" value="PAS-like_dom_sf"/>
</dbReference>
<keyword evidence="3" id="KW-0488">Methylation</keyword>
<evidence type="ECO:0000256" key="9">
    <source>
        <dbReference type="ARBA" id="ARBA00023224"/>
    </source>
</evidence>
<keyword evidence="8 12" id="KW-0472">Membrane</keyword>
<dbReference type="SMART" id="SM00283">
    <property type="entry name" value="MA"/>
    <property type="match status" value="1"/>
</dbReference>
<dbReference type="FunFam" id="1.10.287.950:FF:000001">
    <property type="entry name" value="Methyl-accepting chemotaxis sensory transducer"/>
    <property type="match status" value="1"/>
</dbReference>
<accession>A0A4P6WSB9</accession>
<evidence type="ECO:0000256" key="1">
    <source>
        <dbReference type="ARBA" id="ARBA00004429"/>
    </source>
</evidence>
<dbReference type="InterPro" id="IPR051310">
    <property type="entry name" value="MCP_chemotaxis"/>
</dbReference>
<keyword evidence="4" id="KW-0145">Chemotaxis</keyword>
<dbReference type="PANTHER" id="PTHR43531:SF7">
    <property type="entry name" value="AEROTAXIS RECEPTOR"/>
    <property type="match status" value="1"/>
</dbReference>
<gene>
    <name evidence="14" type="ORF">E1B03_22885</name>
</gene>
<dbReference type="NCBIfam" id="TIGR00229">
    <property type="entry name" value="sensory_box"/>
    <property type="match status" value="1"/>
</dbReference>
<dbReference type="Pfam" id="PF08447">
    <property type="entry name" value="PAS_3"/>
    <property type="match status" value="1"/>
</dbReference>
<feature type="domain" description="Methyl-accepting transducer" evidence="13">
    <location>
        <begin position="263"/>
        <end position="492"/>
    </location>
</feature>
<dbReference type="SUPFAM" id="SSF58104">
    <property type="entry name" value="Methyl-accepting chemotaxis protein (MCP) signaling domain"/>
    <property type="match status" value="1"/>
</dbReference>
<evidence type="ECO:0000256" key="12">
    <source>
        <dbReference type="SAM" id="Phobius"/>
    </source>
</evidence>
<keyword evidence="2" id="KW-1003">Cell membrane</keyword>
<name>A0A4P6WSB9_9ENTR</name>
<evidence type="ECO:0000259" key="13">
    <source>
        <dbReference type="PROSITE" id="PS50111"/>
    </source>
</evidence>
<keyword evidence="7 12" id="KW-1133">Transmembrane helix</keyword>
<evidence type="ECO:0000256" key="3">
    <source>
        <dbReference type="ARBA" id="ARBA00022481"/>
    </source>
</evidence>
<dbReference type="SMART" id="SM00086">
    <property type="entry name" value="PAC"/>
    <property type="match status" value="1"/>
</dbReference>
<evidence type="ECO:0000256" key="2">
    <source>
        <dbReference type="ARBA" id="ARBA00022475"/>
    </source>
</evidence>
<feature type="transmembrane region" description="Helical" evidence="12">
    <location>
        <begin position="165"/>
        <end position="183"/>
    </location>
</feature>
<proteinExistence type="inferred from homology"/>
<keyword evidence="15" id="KW-1185">Reference proteome</keyword>
<dbReference type="PANTHER" id="PTHR43531">
    <property type="entry name" value="PROTEIN ICFG"/>
    <property type="match status" value="1"/>
</dbReference>
<evidence type="ECO:0000256" key="11">
    <source>
        <dbReference type="PROSITE-ProRule" id="PRU00284"/>
    </source>
</evidence>
<evidence type="ECO:0000313" key="15">
    <source>
        <dbReference type="Proteomes" id="UP000293850"/>
    </source>
</evidence>
<reference evidence="14 15" key="1">
    <citation type="submission" date="2019-03" db="EMBL/GenBank/DDBJ databases">
        <title>Complete genome sequence of an arsenate-respiring bacteria, Citrobacter sp. LY-1.</title>
        <authorList>
            <person name="Wang H."/>
            <person name="Liu Y."/>
            <person name="Li Q."/>
            <person name="Huang J."/>
        </authorList>
    </citation>
    <scope>NUCLEOTIDE SEQUENCE [LARGE SCALE GENOMIC DNA]</scope>
    <source>
        <strain evidence="14 15">LY-1</strain>
    </source>
</reference>
<dbReference type="EMBL" id="CP037864">
    <property type="protein sequence ID" value="QBM25126.1"/>
    <property type="molecule type" value="Genomic_DNA"/>
</dbReference>
<feature type="transmembrane region" description="Helical" evidence="12">
    <location>
        <begin position="189"/>
        <end position="209"/>
    </location>
</feature>
<dbReference type="InterPro" id="IPR004089">
    <property type="entry name" value="MCPsignal_dom"/>
</dbReference>
<dbReference type="InterPro" id="IPR013655">
    <property type="entry name" value="PAS_fold_3"/>
</dbReference>
<dbReference type="InterPro" id="IPR001610">
    <property type="entry name" value="PAC"/>
</dbReference>
<dbReference type="InterPro" id="IPR000014">
    <property type="entry name" value="PAS"/>
</dbReference>
<dbReference type="Gene3D" id="1.10.287.950">
    <property type="entry name" value="Methyl-accepting chemotaxis protein"/>
    <property type="match status" value="1"/>
</dbReference>
<dbReference type="Gene3D" id="3.30.450.20">
    <property type="entry name" value="PAS domain"/>
    <property type="match status" value="1"/>
</dbReference>
<dbReference type="GO" id="GO:0007165">
    <property type="term" value="P:signal transduction"/>
    <property type="evidence" value="ECO:0007669"/>
    <property type="project" value="UniProtKB-KW"/>
</dbReference>
<dbReference type="SUPFAM" id="SSF55785">
    <property type="entry name" value="PYP-like sensor domain (PAS domain)"/>
    <property type="match status" value="1"/>
</dbReference>
<dbReference type="FunFam" id="3.30.450.20:FF:000046">
    <property type="entry name" value="Aerotaxis sensor receptor"/>
    <property type="match status" value="1"/>
</dbReference>
<dbReference type="InterPro" id="IPR003660">
    <property type="entry name" value="HAMP_dom"/>
</dbReference>
<evidence type="ECO:0000256" key="6">
    <source>
        <dbReference type="ARBA" id="ARBA00022692"/>
    </source>
</evidence>
<protein>
    <submittedName>
        <fullName evidence="14">PAS domain-containing methyl-accepting chemotaxis protein</fullName>
    </submittedName>
</protein>
<dbReference type="Pfam" id="PF00672">
    <property type="entry name" value="HAMP"/>
    <property type="match status" value="1"/>
</dbReference>
<dbReference type="RefSeq" id="WP_133086992.1">
    <property type="nucleotide sequence ID" value="NZ_CP037864.1"/>
</dbReference>
<dbReference type="CDD" id="cd11386">
    <property type="entry name" value="MCP_signal"/>
    <property type="match status" value="1"/>
</dbReference>
<dbReference type="KEGG" id="cars:E1B03_22885"/>
<keyword evidence="9 11" id="KW-0807">Transducer</keyword>
<dbReference type="AlphaFoldDB" id="A0A4P6WSB9"/>
<dbReference type="PROSITE" id="PS50111">
    <property type="entry name" value="CHEMOTAXIS_TRANSDUC_2"/>
    <property type="match status" value="1"/>
</dbReference>
<evidence type="ECO:0000256" key="5">
    <source>
        <dbReference type="ARBA" id="ARBA00022519"/>
    </source>
</evidence>
<evidence type="ECO:0000256" key="4">
    <source>
        <dbReference type="ARBA" id="ARBA00022500"/>
    </source>
</evidence>
<sequence>MSSHPYVSQQNTPLDDDITLMSTTDLQSYITHANDTFVQVSGYQLNELLEKPHNLVRHPDMPKAAFADMWYTLKQGEPWSGIVKNRRKNGDHYWVRANAVPMVREGRVTGYMSIRTRATDEEIAAVEPLYKALNEGRCNRRIHKGLVVRKGWLGKLPALPIRWRVRSVMALMLIVLATVFQQMGAEWPLLLMSALVMILGTAIFEWQIVRPIENVARQALKVATGERNSVSHLNRSDELGLMLRAVGQLGLMCRWLIHDVSSQVSCVRSDSETLAKGSDDLNKHTQQTVENVQETVTTMNQMAASVKQNSETAAAADKLSIAASSAATHGGEAMDTVIKTMDDIANSTQRIGTITTLINDIAFQTNILALNAAVEAARAGEQGKGFAVVAGEVRHLASRSASAANDIRKLIDASADKVQSGSDQVHAAGRTMDDIVAQVQNVTQLIAQISHSTLEQSDGLSSLTRAVNELSNITQKNAELVEESAQISAMVKHRAGRLEDAVTVLH</sequence>
<evidence type="ECO:0000313" key="14">
    <source>
        <dbReference type="EMBL" id="QBM25126.1"/>
    </source>
</evidence>
<keyword evidence="6 12" id="KW-0812">Transmembrane</keyword>
<comment type="subcellular location">
    <subcellularLocation>
        <location evidence="1">Cell inner membrane</location>
        <topology evidence="1">Multi-pass membrane protein</topology>
    </subcellularLocation>
</comment>
<comment type="similarity">
    <text evidence="10">Belongs to the methyl-accepting chemotaxis (MCP) protein family.</text>
</comment>